<dbReference type="InParanoid" id="A0A409WH66"/>
<comment type="similarity">
    <text evidence="3 11">Belongs to the MICOS complex subunit Mic12 family.</text>
</comment>
<keyword evidence="7 11" id="KW-0496">Mitochondrion</keyword>
<protein>
    <recommendedName>
        <fullName evidence="4 11">MICOS complex subunit MIC12</fullName>
    </recommendedName>
    <alternativeName>
        <fullName evidence="10 11">Altered inheritance of mitochondria protein 5, mitochondrial</fullName>
    </alternativeName>
    <alternativeName>
        <fullName evidence="9 11">Found in mitochondrial proteome protein 51</fullName>
    </alternativeName>
</protein>
<evidence type="ECO:0000313" key="13">
    <source>
        <dbReference type="EMBL" id="PPQ77866.1"/>
    </source>
</evidence>
<comment type="caution">
    <text evidence="13">The sequence shown here is derived from an EMBL/GenBank/DDBJ whole genome shotgun (WGS) entry which is preliminary data.</text>
</comment>
<evidence type="ECO:0000256" key="4">
    <source>
        <dbReference type="ARBA" id="ARBA00018170"/>
    </source>
</evidence>
<dbReference type="Proteomes" id="UP000284706">
    <property type="component" value="Unassembled WGS sequence"/>
</dbReference>
<dbReference type="Pfam" id="PF17050">
    <property type="entry name" value="AIM5"/>
    <property type="match status" value="1"/>
</dbReference>
<proteinExistence type="inferred from homology"/>
<evidence type="ECO:0000256" key="10">
    <source>
        <dbReference type="ARBA" id="ARBA00032985"/>
    </source>
</evidence>
<name>A0A409WH66_9AGAR</name>
<evidence type="ECO:0000256" key="11">
    <source>
        <dbReference type="RuleBase" id="RU363010"/>
    </source>
</evidence>
<evidence type="ECO:0000256" key="6">
    <source>
        <dbReference type="ARBA" id="ARBA00022989"/>
    </source>
</evidence>
<evidence type="ECO:0000256" key="5">
    <source>
        <dbReference type="ARBA" id="ARBA00022692"/>
    </source>
</evidence>
<evidence type="ECO:0000256" key="12">
    <source>
        <dbReference type="SAM" id="MobiDB-lite"/>
    </source>
</evidence>
<organism evidence="13 14">
    <name type="scientific">Gymnopilus dilepis</name>
    <dbReference type="NCBI Taxonomy" id="231916"/>
    <lineage>
        <taxon>Eukaryota</taxon>
        <taxon>Fungi</taxon>
        <taxon>Dikarya</taxon>
        <taxon>Basidiomycota</taxon>
        <taxon>Agaricomycotina</taxon>
        <taxon>Agaricomycetes</taxon>
        <taxon>Agaricomycetidae</taxon>
        <taxon>Agaricales</taxon>
        <taxon>Agaricineae</taxon>
        <taxon>Hymenogastraceae</taxon>
        <taxon>Gymnopilus</taxon>
    </lineage>
</organism>
<evidence type="ECO:0000256" key="8">
    <source>
        <dbReference type="ARBA" id="ARBA00023136"/>
    </source>
</evidence>
<feature type="compositionally biased region" description="Low complexity" evidence="12">
    <location>
        <begin position="119"/>
        <end position="134"/>
    </location>
</feature>
<dbReference type="GO" id="GO:0042407">
    <property type="term" value="P:cristae formation"/>
    <property type="evidence" value="ECO:0007669"/>
    <property type="project" value="InterPro"/>
</dbReference>
<keyword evidence="11" id="KW-0999">Mitochondrion inner membrane</keyword>
<comment type="subcellular location">
    <subcellularLocation>
        <location evidence="2">Membrane</location>
    </subcellularLocation>
    <subcellularLocation>
        <location evidence="11">Mitochondrion inner membrane</location>
        <topology evidence="11">Single-pass membrane protein</topology>
    </subcellularLocation>
</comment>
<gene>
    <name evidence="13" type="ORF">CVT26_005446</name>
</gene>
<keyword evidence="6" id="KW-1133">Transmembrane helix</keyword>
<evidence type="ECO:0000313" key="14">
    <source>
        <dbReference type="Proteomes" id="UP000284706"/>
    </source>
</evidence>
<evidence type="ECO:0000256" key="7">
    <source>
        <dbReference type="ARBA" id="ARBA00023128"/>
    </source>
</evidence>
<comment type="subunit">
    <text evidence="11">Component of the mitochondrial contact site and cristae organizing system (MICOS) complex.</text>
</comment>
<dbReference type="OrthoDB" id="3351225at2759"/>
<feature type="region of interest" description="Disordered" evidence="12">
    <location>
        <begin position="102"/>
        <end position="134"/>
    </location>
</feature>
<dbReference type="EMBL" id="NHYE01005073">
    <property type="protein sequence ID" value="PPQ77866.1"/>
    <property type="molecule type" value="Genomic_DNA"/>
</dbReference>
<keyword evidence="14" id="KW-1185">Reference proteome</keyword>
<evidence type="ECO:0000256" key="2">
    <source>
        <dbReference type="ARBA" id="ARBA00004370"/>
    </source>
</evidence>
<keyword evidence="8" id="KW-0472">Membrane</keyword>
<evidence type="ECO:0000256" key="1">
    <source>
        <dbReference type="ARBA" id="ARBA00002689"/>
    </source>
</evidence>
<evidence type="ECO:0000256" key="3">
    <source>
        <dbReference type="ARBA" id="ARBA00009188"/>
    </source>
</evidence>
<dbReference type="AlphaFoldDB" id="A0A409WH66"/>
<evidence type="ECO:0000256" key="9">
    <source>
        <dbReference type="ARBA" id="ARBA00032159"/>
    </source>
</evidence>
<sequence length="134" mass="14453">MSFLLGPISGALVAGGVYYGFSNLIRTRTQQHINDLHLLSTQLTTTPPPISAPDPAMSRIQPRPFSTELKSRWNDQIAAVFSTVYSLDRTAVEWGRSLIYGPAEVPASPNTSSRRDTESSPTTPTTTTTTVGAS</sequence>
<keyword evidence="5" id="KW-0812">Transmembrane</keyword>
<dbReference type="GO" id="GO:0044284">
    <property type="term" value="C:mitochondrial crista junction"/>
    <property type="evidence" value="ECO:0007669"/>
    <property type="project" value="InterPro"/>
</dbReference>
<dbReference type="GO" id="GO:0061617">
    <property type="term" value="C:MICOS complex"/>
    <property type="evidence" value="ECO:0007669"/>
    <property type="project" value="UniProtKB-UniRule"/>
</dbReference>
<reference evidence="13 14" key="1">
    <citation type="journal article" date="2018" name="Evol. Lett.">
        <title>Horizontal gene cluster transfer increased hallucinogenic mushroom diversity.</title>
        <authorList>
            <person name="Reynolds H.T."/>
            <person name="Vijayakumar V."/>
            <person name="Gluck-Thaler E."/>
            <person name="Korotkin H.B."/>
            <person name="Matheny P.B."/>
            <person name="Slot J.C."/>
        </authorList>
    </citation>
    <scope>NUCLEOTIDE SEQUENCE [LARGE SCALE GENOMIC DNA]</scope>
    <source>
        <strain evidence="13 14">SRW20</strain>
    </source>
</reference>
<dbReference type="InterPro" id="IPR031463">
    <property type="entry name" value="Mic12"/>
</dbReference>
<comment type="function">
    <text evidence="1 11">Component of the MICOS complex, a large protein complex of the mitochondrial inner membrane that plays crucial roles in the maintenance of crista junctions, inner membrane architecture, and formation of contact sites to the outer membrane.</text>
</comment>
<accession>A0A409WH66</accession>